<keyword evidence="6" id="KW-1185">Reference proteome</keyword>
<evidence type="ECO:0000256" key="2">
    <source>
        <dbReference type="PROSITE-ProRule" id="PRU00110"/>
    </source>
</evidence>
<comment type="caution">
    <text evidence="5">The sequence shown here is derived from an EMBL/GenBank/DDBJ whole genome shotgun (WGS) entry which is preliminary data.</text>
</comment>
<reference evidence="5 6" key="1">
    <citation type="submission" date="2021-03" db="EMBL/GenBank/DDBJ databases">
        <title>First Case of infection caused by Chromobacterium haemolyticum derived from water in China.</title>
        <authorList>
            <person name="Chen J."/>
            <person name="Liu C."/>
        </authorList>
    </citation>
    <scope>NUCLEOTIDE SEQUENCE [LARGE SCALE GENOMIC DNA]</scope>
    <source>
        <strain evidence="5 6">WJ-5</strain>
    </source>
</reference>
<feature type="modified residue" description="Phosphohistidine" evidence="2">
    <location>
        <position position="61"/>
    </location>
</feature>
<evidence type="ECO:0000259" key="3">
    <source>
        <dbReference type="PROSITE" id="PS50894"/>
    </source>
</evidence>
<feature type="domain" description="HPt" evidence="3">
    <location>
        <begin position="14"/>
        <end position="121"/>
    </location>
</feature>
<accession>A0ABS3GS68</accession>
<dbReference type="InterPro" id="IPR052020">
    <property type="entry name" value="Cyclic_di-GMP/3'3'-cGAMP_PDE"/>
</dbReference>
<dbReference type="PROSITE" id="PS50894">
    <property type="entry name" value="HPT"/>
    <property type="match status" value="1"/>
</dbReference>
<dbReference type="PANTHER" id="PTHR45228:SF4">
    <property type="entry name" value="LIPOPROTEIN"/>
    <property type="match status" value="1"/>
</dbReference>
<dbReference type="Gene3D" id="1.10.3210.10">
    <property type="entry name" value="Hypothetical protein af1432"/>
    <property type="match status" value="1"/>
</dbReference>
<protein>
    <submittedName>
        <fullName evidence="5">Hpt domain-containing protein</fullName>
    </submittedName>
</protein>
<dbReference type="InterPro" id="IPR003607">
    <property type="entry name" value="HD/PDEase_dom"/>
</dbReference>
<name>A0ABS3GS68_9NEIS</name>
<dbReference type="Proteomes" id="UP000664349">
    <property type="component" value="Unassembled WGS sequence"/>
</dbReference>
<dbReference type="Pfam" id="PF13487">
    <property type="entry name" value="HD_5"/>
    <property type="match status" value="1"/>
</dbReference>
<dbReference type="SUPFAM" id="SSF47226">
    <property type="entry name" value="Histidine-containing phosphotransfer domain, HPT domain"/>
    <property type="match status" value="1"/>
</dbReference>
<dbReference type="InterPro" id="IPR037522">
    <property type="entry name" value="HD_GYP_dom"/>
</dbReference>
<evidence type="ECO:0000256" key="1">
    <source>
        <dbReference type="ARBA" id="ARBA00023012"/>
    </source>
</evidence>
<dbReference type="SMART" id="SM00073">
    <property type="entry name" value="HPT"/>
    <property type="match status" value="1"/>
</dbReference>
<dbReference type="InterPro" id="IPR008207">
    <property type="entry name" value="Sig_transdc_His_kin_Hpt_dom"/>
</dbReference>
<evidence type="ECO:0000313" key="5">
    <source>
        <dbReference type="EMBL" id="MBO0417553.1"/>
    </source>
</evidence>
<dbReference type="EMBL" id="JAFLRD010000017">
    <property type="protein sequence ID" value="MBO0417553.1"/>
    <property type="molecule type" value="Genomic_DNA"/>
</dbReference>
<feature type="domain" description="HD-GYP" evidence="4">
    <location>
        <begin position="178"/>
        <end position="372"/>
    </location>
</feature>
<evidence type="ECO:0000259" key="4">
    <source>
        <dbReference type="PROSITE" id="PS51832"/>
    </source>
</evidence>
<proteinExistence type="predicted"/>
<dbReference type="Pfam" id="PF01627">
    <property type="entry name" value="Hpt"/>
    <property type="match status" value="1"/>
</dbReference>
<dbReference type="CDD" id="cd00077">
    <property type="entry name" value="HDc"/>
    <property type="match status" value="1"/>
</dbReference>
<keyword evidence="2" id="KW-0597">Phosphoprotein</keyword>
<dbReference type="Gene3D" id="1.20.120.160">
    <property type="entry name" value="HPT domain"/>
    <property type="match status" value="1"/>
</dbReference>
<dbReference type="PROSITE" id="PS51832">
    <property type="entry name" value="HD_GYP"/>
    <property type="match status" value="1"/>
</dbReference>
<organism evidence="5 6">
    <name type="scientific">Chromobacterium haemolyticum</name>
    <dbReference type="NCBI Taxonomy" id="394935"/>
    <lineage>
        <taxon>Bacteria</taxon>
        <taxon>Pseudomonadati</taxon>
        <taxon>Pseudomonadota</taxon>
        <taxon>Betaproteobacteria</taxon>
        <taxon>Neisseriales</taxon>
        <taxon>Chromobacteriaceae</taxon>
        <taxon>Chromobacterium</taxon>
    </lineage>
</organism>
<gene>
    <name evidence="5" type="ORF">J1C50_18745</name>
</gene>
<dbReference type="InterPro" id="IPR036641">
    <property type="entry name" value="HPT_dom_sf"/>
</dbReference>
<dbReference type="SUPFAM" id="SSF109604">
    <property type="entry name" value="HD-domain/PDEase-like"/>
    <property type="match status" value="1"/>
</dbReference>
<keyword evidence="1" id="KW-0902">Two-component regulatory system</keyword>
<sequence>MKMGEGMGKQELTLEIVEPEAFHDFMEVMSDYAPQVEHLVCQLGFGDTDAAQIDQLFRLLHSIKGDASMCQVRFVVPFVHSLESLLERLRSGEVSYEDSIGDVMLLVMDRLGLALEALENHELLDDLQLPLLMRALNQVAECPVGELLQRCQQLVEQITGIPLHVIESDTPTDAAAQLSQGDLAFFRILALQFEQRLPQFQGRTERNLELALETSRQAPGLVDDRQLEAAVYMHDIGMMLLPESFWLKVGRMSESERHQMAEHPGWAAGLLERMPAWADAARMVAQHHEMPDGRGYPHGLHGDEICSGALILALVDAFEAVTLKHSHRGLRHSMMRAIAEINASERQFDPFWLARFNQVIRVRLAACARRPPGD</sequence>
<evidence type="ECO:0000313" key="6">
    <source>
        <dbReference type="Proteomes" id="UP000664349"/>
    </source>
</evidence>
<dbReference type="PANTHER" id="PTHR45228">
    <property type="entry name" value="CYCLIC DI-GMP PHOSPHODIESTERASE TM_0186-RELATED"/>
    <property type="match status" value="1"/>
</dbReference>
<dbReference type="CDD" id="cd00088">
    <property type="entry name" value="HPT"/>
    <property type="match status" value="1"/>
</dbReference>